<reference evidence="2" key="1">
    <citation type="submission" date="2020-11" db="EMBL/GenBank/DDBJ databases">
        <title>Genome seq and assembly of Planobacterium sp.</title>
        <authorList>
            <person name="Chhetri G."/>
        </authorList>
    </citation>
    <scope>NUCLEOTIDE SEQUENCE</scope>
    <source>
        <strain evidence="2">GCR5</strain>
    </source>
</reference>
<name>A0A930YWB1_9FLAO</name>
<evidence type="ECO:0000313" key="3">
    <source>
        <dbReference type="Proteomes" id="UP000694480"/>
    </source>
</evidence>
<sequence>MHTGSSTPVKTHQILKKAFTYWGRTIVYQLLFSLISLSVFLSIGYYAALRYGVLDLYLGLSEKLQQGIEQYQQGVQEMMSQPGFMNFYWIMVATAVFLYPLNLGLFAVYRKLDTQERPKVSDLFLGYAGKNFFIFASFYLFWLLIYIYTVPTIILAVVWVLITLFSAPLMFFLDKKMLETLSLNYKALKRFPMEILLCCMVAVLFKYGGIFTIVGALFTYPFWNAIIYSLYSSLFNEKPEN</sequence>
<evidence type="ECO:0000256" key="1">
    <source>
        <dbReference type="SAM" id="Phobius"/>
    </source>
</evidence>
<feature type="transmembrane region" description="Helical" evidence="1">
    <location>
        <begin position="130"/>
        <end position="148"/>
    </location>
</feature>
<dbReference type="EMBL" id="JADKYY010000007">
    <property type="protein sequence ID" value="MBF5027468.1"/>
    <property type="molecule type" value="Genomic_DNA"/>
</dbReference>
<accession>A0A930YWB1</accession>
<dbReference type="RefSeq" id="WP_194739396.1">
    <property type="nucleotide sequence ID" value="NZ_JADKYY010000007.1"/>
</dbReference>
<feature type="transmembrane region" description="Helical" evidence="1">
    <location>
        <begin position="87"/>
        <end position="109"/>
    </location>
</feature>
<feature type="transmembrane region" description="Helical" evidence="1">
    <location>
        <begin position="26"/>
        <end position="48"/>
    </location>
</feature>
<feature type="transmembrane region" description="Helical" evidence="1">
    <location>
        <begin position="195"/>
        <end position="223"/>
    </location>
</feature>
<keyword evidence="1" id="KW-0812">Transmembrane</keyword>
<organism evidence="2 3">
    <name type="scientific">Planobacterium oryzisoli</name>
    <dbReference type="NCBI Taxonomy" id="2771435"/>
    <lineage>
        <taxon>Bacteria</taxon>
        <taxon>Pseudomonadati</taxon>
        <taxon>Bacteroidota</taxon>
        <taxon>Flavobacteriia</taxon>
        <taxon>Flavobacteriales</taxon>
        <taxon>Weeksellaceae</taxon>
        <taxon>Chryseobacterium group</taxon>
        <taxon>Chryseobacterium</taxon>
    </lineage>
</organism>
<proteinExistence type="predicted"/>
<keyword evidence="1" id="KW-1133">Transmembrane helix</keyword>
<keyword evidence="1" id="KW-0472">Membrane</keyword>
<keyword evidence="3" id="KW-1185">Reference proteome</keyword>
<evidence type="ECO:0000313" key="2">
    <source>
        <dbReference type="EMBL" id="MBF5027468.1"/>
    </source>
</evidence>
<comment type="caution">
    <text evidence="2">The sequence shown here is derived from an EMBL/GenBank/DDBJ whole genome shotgun (WGS) entry which is preliminary data.</text>
</comment>
<evidence type="ECO:0008006" key="4">
    <source>
        <dbReference type="Google" id="ProtNLM"/>
    </source>
</evidence>
<dbReference type="AlphaFoldDB" id="A0A930YWB1"/>
<protein>
    <recommendedName>
        <fullName evidence="4">Beta-carotene 15,15'-monooxygenase</fullName>
    </recommendedName>
</protein>
<feature type="transmembrane region" description="Helical" evidence="1">
    <location>
        <begin position="154"/>
        <end position="174"/>
    </location>
</feature>
<dbReference type="Proteomes" id="UP000694480">
    <property type="component" value="Unassembled WGS sequence"/>
</dbReference>
<gene>
    <name evidence="2" type="ORF">IC612_06625</name>
</gene>